<evidence type="ECO:0000313" key="2">
    <source>
        <dbReference type="EMBL" id="GEP55056.1"/>
    </source>
</evidence>
<keyword evidence="3" id="KW-1185">Reference proteome</keyword>
<keyword evidence="1" id="KW-0732">Signal</keyword>
<dbReference type="EMBL" id="BKAJ01000033">
    <property type="protein sequence ID" value="GEP55056.1"/>
    <property type="molecule type" value="Genomic_DNA"/>
</dbReference>
<gene>
    <name evidence="2" type="ORF">RSO01_22220</name>
</gene>
<evidence type="ECO:0000313" key="3">
    <source>
        <dbReference type="Proteomes" id="UP000321058"/>
    </source>
</evidence>
<name>A0A512N7U0_9HYPH</name>
<dbReference type="AlphaFoldDB" id="A0A512N7U0"/>
<feature type="signal peptide" evidence="1">
    <location>
        <begin position="1"/>
        <end position="21"/>
    </location>
</feature>
<protein>
    <recommendedName>
        <fullName evidence="4">Lipoprotein</fullName>
    </recommendedName>
</protein>
<comment type="caution">
    <text evidence="2">The sequence shown here is derived from an EMBL/GenBank/DDBJ whole genome shotgun (WGS) entry which is preliminary data.</text>
</comment>
<feature type="chain" id="PRO_5021736826" description="Lipoprotein" evidence="1">
    <location>
        <begin position="22"/>
        <end position="122"/>
    </location>
</feature>
<reference evidence="2 3" key="1">
    <citation type="submission" date="2019-07" db="EMBL/GenBank/DDBJ databases">
        <title>Whole genome shotgun sequence of Reyranella soli NBRC 108950.</title>
        <authorList>
            <person name="Hosoyama A."/>
            <person name="Uohara A."/>
            <person name="Ohji S."/>
            <person name="Ichikawa N."/>
        </authorList>
    </citation>
    <scope>NUCLEOTIDE SEQUENCE [LARGE SCALE GENOMIC DNA]</scope>
    <source>
        <strain evidence="2 3">NBRC 108950</strain>
    </source>
</reference>
<organism evidence="2 3">
    <name type="scientific">Reyranella soli</name>
    <dbReference type="NCBI Taxonomy" id="1230389"/>
    <lineage>
        <taxon>Bacteria</taxon>
        <taxon>Pseudomonadati</taxon>
        <taxon>Pseudomonadota</taxon>
        <taxon>Alphaproteobacteria</taxon>
        <taxon>Hyphomicrobiales</taxon>
        <taxon>Reyranellaceae</taxon>
        <taxon>Reyranella</taxon>
    </lineage>
</organism>
<accession>A0A512N7U0</accession>
<dbReference type="RefSeq" id="WP_147149159.1">
    <property type="nucleotide sequence ID" value="NZ_BKAJ01000033.1"/>
</dbReference>
<sequence>MLKGAIVGALAGLLVAGAAQAEPVVWTWTGYGKNVPGSSKCPTYKMVIDVTVDGEAVKGKFQQEGRPERTFETTLGKSGAIKTAAMVGGGGMMDVIGQIKEGDSKIKLYGYCEFEGALTKKK</sequence>
<evidence type="ECO:0008006" key="4">
    <source>
        <dbReference type="Google" id="ProtNLM"/>
    </source>
</evidence>
<dbReference type="Proteomes" id="UP000321058">
    <property type="component" value="Unassembled WGS sequence"/>
</dbReference>
<evidence type="ECO:0000256" key="1">
    <source>
        <dbReference type="SAM" id="SignalP"/>
    </source>
</evidence>
<dbReference type="OrthoDB" id="7376149at2"/>
<proteinExistence type="predicted"/>